<accession>A0A2P2KX33</accession>
<proteinExistence type="predicted"/>
<dbReference type="AlphaFoldDB" id="A0A2P2KX33"/>
<evidence type="ECO:0000313" key="1">
    <source>
        <dbReference type="EMBL" id="MBX10274.1"/>
    </source>
</evidence>
<name>A0A2P2KX33_RHIMU</name>
<sequence>MTFVQILNLGMTVNNLTPDNIKEEIFNFESLVIMSKDPTMATKNSGVSETTIKIVMIAHLGFLSTKGHIKTIAYPKHTHA</sequence>
<protein>
    <submittedName>
        <fullName evidence="1">Uncharacterized protein</fullName>
    </submittedName>
</protein>
<reference evidence="1" key="1">
    <citation type="submission" date="2018-02" db="EMBL/GenBank/DDBJ databases">
        <title>Rhizophora mucronata_Transcriptome.</title>
        <authorList>
            <person name="Meera S.P."/>
            <person name="Sreeshan A."/>
            <person name="Augustine A."/>
        </authorList>
    </citation>
    <scope>NUCLEOTIDE SEQUENCE</scope>
    <source>
        <tissue evidence="1">Leaf</tissue>
    </source>
</reference>
<organism evidence="1">
    <name type="scientific">Rhizophora mucronata</name>
    <name type="common">Asiatic mangrove</name>
    <dbReference type="NCBI Taxonomy" id="61149"/>
    <lineage>
        <taxon>Eukaryota</taxon>
        <taxon>Viridiplantae</taxon>
        <taxon>Streptophyta</taxon>
        <taxon>Embryophyta</taxon>
        <taxon>Tracheophyta</taxon>
        <taxon>Spermatophyta</taxon>
        <taxon>Magnoliopsida</taxon>
        <taxon>eudicotyledons</taxon>
        <taxon>Gunneridae</taxon>
        <taxon>Pentapetalae</taxon>
        <taxon>rosids</taxon>
        <taxon>fabids</taxon>
        <taxon>Malpighiales</taxon>
        <taxon>Rhizophoraceae</taxon>
        <taxon>Rhizophora</taxon>
    </lineage>
</organism>
<dbReference type="EMBL" id="GGEC01029789">
    <property type="protein sequence ID" value="MBX10273.1"/>
    <property type="molecule type" value="Transcribed_RNA"/>
</dbReference>
<dbReference type="EMBL" id="GGEC01029790">
    <property type="protein sequence ID" value="MBX10274.1"/>
    <property type="molecule type" value="Transcribed_RNA"/>
</dbReference>